<evidence type="ECO:0000256" key="1">
    <source>
        <dbReference type="SAM" id="Phobius"/>
    </source>
</evidence>
<feature type="transmembrane region" description="Helical" evidence="1">
    <location>
        <begin position="9"/>
        <end position="30"/>
    </location>
</feature>
<keyword evidence="3" id="KW-1185">Reference proteome</keyword>
<keyword evidence="1" id="KW-0812">Transmembrane</keyword>
<evidence type="ECO:0000313" key="2">
    <source>
        <dbReference type="EMBL" id="QDC44893.1"/>
    </source>
</evidence>
<reference evidence="3" key="1">
    <citation type="journal article" date="2019" name="ISME J.">
        <title>Evolution in action: habitat transition from sediment to the pelagial leads to genome streamlining in Methylophilaceae.</title>
        <authorList>
            <person name="Salcher M."/>
            <person name="Schaefle D."/>
            <person name="Kaspar M."/>
            <person name="Neuenschwander S.M."/>
            <person name="Ghai R."/>
        </authorList>
    </citation>
    <scope>NUCLEOTIDE SEQUENCE [LARGE SCALE GENOMIC DNA]</scope>
    <source>
        <strain evidence="3">MMS-M-51</strain>
    </source>
</reference>
<dbReference type="Proteomes" id="UP000311008">
    <property type="component" value="Chromosome"/>
</dbReference>
<name>A0A5B8CUG3_9PROT</name>
<accession>A0A5B8CUG3</accession>
<proteinExistence type="predicted"/>
<dbReference type="KEGG" id="mmec:FIU01_10430"/>
<dbReference type="EMBL" id="CP040946">
    <property type="protein sequence ID" value="QDC44893.1"/>
    <property type="molecule type" value="Genomic_DNA"/>
</dbReference>
<organism evidence="2 3">
    <name type="scientific">Methylophilus medardicus</name>
    <dbReference type="NCBI Taxonomy" id="2588534"/>
    <lineage>
        <taxon>Bacteria</taxon>
        <taxon>Pseudomonadati</taxon>
        <taxon>Pseudomonadota</taxon>
        <taxon>Betaproteobacteria</taxon>
        <taxon>Nitrosomonadales</taxon>
        <taxon>Methylophilaceae</taxon>
        <taxon>Methylophilus</taxon>
    </lineage>
</organism>
<dbReference type="OrthoDB" id="8538129at2"/>
<dbReference type="AlphaFoldDB" id="A0A5B8CUG3"/>
<sequence length="67" mass="7962">MQQKHMTRIFLWPLIIAGLSLAGLIFALVYDDARECLANAAIAIPVLVAIFYYWFKPWWMQRESRFR</sequence>
<evidence type="ECO:0000313" key="3">
    <source>
        <dbReference type="Proteomes" id="UP000311008"/>
    </source>
</evidence>
<feature type="transmembrane region" description="Helical" evidence="1">
    <location>
        <begin position="36"/>
        <end position="55"/>
    </location>
</feature>
<protein>
    <submittedName>
        <fullName evidence="2">Uncharacterized protein</fullName>
    </submittedName>
</protein>
<keyword evidence="1" id="KW-1133">Transmembrane helix</keyword>
<keyword evidence="1" id="KW-0472">Membrane</keyword>
<gene>
    <name evidence="2" type="ORF">FIU01_10430</name>
</gene>